<evidence type="ECO:0000313" key="1">
    <source>
        <dbReference type="EMBL" id="KAG8580310.1"/>
    </source>
</evidence>
<dbReference type="EMBL" id="WNYA01000003">
    <property type="protein sequence ID" value="KAG8580310.1"/>
    <property type="molecule type" value="Genomic_DNA"/>
</dbReference>
<reference evidence="1" key="1">
    <citation type="thesis" date="2020" institute="ProQuest LLC" country="789 East Eisenhower Parkway, Ann Arbor, MI, USA">
        <title>Comparative Genomics and Chromosome Evolution.</title>
        <authorList>
            <person name="Mudd A.B."/>
        </authorList>
    </citation>
    <scope>NUCLEOTIDE SEQUENCE</scope>
    <source>
        <strain evidence="1">237g6f4</strain>
        <tissue evidence="1">Blood</tissue>
    </source>
</reference>
<proteinExistence type="predicted"/>
<organism evidence="1 2">
    <name type="scientific">Engystomops pustulosus</name>
    <name type="common">Tungara frog</name>
    <name type="synonym">Physalaemus pustulosus</name>
    <dbReference type="NCBI Taxonomy" id="76066"/>
    <lineage>
        <taxon>Eukaryota</taxon>
        <taxon>Metazoa</taxon>
        <taxon>Chordata</taxon>
        <taxon>Craniata</taxon>
        <taxon>Vertebrata</taxon>
        <taxon>Euteleostomi</taxon>
        <taxon>Amphibia</taxon>
        <taxon>Batrachia</taxon>
        <taxon>Anura</taxon>
        <taxon>Neobatrachia</taxon>
        <taxon>Hyloidea</taxon>
        <taxon>Leptodactylidae</taxon>
        <taxon>Leiuperinae</taxon>
        <taxon>Engystomops</taxon>
    </lineage>
</organism>
<comment type="caution">
    <text evidence="1">The sequence shown here is derived from an EMBL/GenBank/DDBJ whole genome shotgun (WGS) entry which is preliminary data.</text>
</comment>
<evidence type="ECO:0000313" key="2">
    <source>
        <dbReference type="Proteomes" id="UP000824782"/>
    </source>
</evidence>
<accession>A0AAV7C5M9</accession>
<evidence type="ECO:0008006" key="3">
    <source>
        <dbReference type="Google" id="ProtNLM"/>
    </source>
</evidence>
<name>A0AAV7C5M9_ENGPU</name>
<dbReference type="Proteomes" id="UP000824782">
    <property type="component" value="Unassembled WGS sequence"/>
</dbReference>
<gene>
    <name evidence="1" type="ORF">GDO81_007239</name>
</gene>
<sequence length="101" mass="11800">MFFSDDHQAHILSVSGDNSFLFVFRGKMDVTFFQGQFYCSFVTIYYQHNKSYIAVYIMPQSPGRSYSHLSRCHLLYIIMGSNSKDITVYQFSYKAGFTSHF</sequence>
<keyword evidence="2" id="KW-1185">Reference proteome</keyword>
<dbReference type="AlphaFoldDB" id="A0AAV7C5M9"/>
<protein>
    <recommendedName>
        <fullName evidence="3">Maturase K</fullName>
    </recommendedName>
</protein>